<feature type="region of interest" description="Disordered" evidence="2">
    <location>
        <begin position="627"/>
        <end position="647"/>
    </location>
</feature>
<feature type="region of interest" description="Disordered" evidence="2">
    <location>
        <begin position="801"/>
        <end position="839"/>
    </location>
</feature>
<dbReference type="InterPro" id="IPR013087">
    <property type="entry name" value="Znf_C2H2_type"/>
</dbReference>
<dbReference type="PROSITE" id="PS00028">
    <property type="entry name" value="ZINC_FINGER_C2H2_1"/>
    <property type="match status" value="1"/>
</dbReference>
<dbReference type="VEuPathDB" id="TriTrypDB:LDHU3_02.0480"/>
<dbReference type="Proteomes" id="UP000274082">
    <property type="component" value="Chromosome 2"/>
</dbReference>
<dbReference type="PANTHER" id="PTHR40735:SF2">
    <property type="entry name" value="RNA-EDITING COMPLEX PROTEIN MP81"/>
    <property type="match status" value="1"/>
</dbReference>
<evidence type="ECO:0000313" key="4">
    <source>
        <dbReference type="EMBL" id="AYU75642.1"/>
    </source>
</evidence>
<keyword evidence="1" id="KW-0479">Metal-binding</keyword>
<dbReference type="PROSITE" id="PS50157">
    <property type="entry name" value="ZINC_FINGER_C2H2_2"/>
    <property type="match status" value="1"/>
</dbReference>
<feature type="region of interest" description="Disordered" evidence="2">
    <location>
        <begin position="333"/>
        <end position="382"/>
    </location>
</feature>
<evidence type="ECO:0000256" key="1">
    <source>
        <dbReference type="PROSITE-ProRule" id="PRU00042"/>
    </source>
</evidence>
<dbReference type="InterPro" id="IPR017085">
    <property type="entry name" value="RNA_edit_cplx_Nase-su_MP81"/>
</dbReference>
<keyword evidence="5" id="KW-1185">Reference proteome</keyword>
<sequence length="1148" mass="120477">MCVRRVFACGEARHVKQPTWSCCACRRSVFSCSLPRARGCAQLEEDGGQERRRRREGGGWRARAREKPRTLRTTSLALHVFLFLDAHYFLRCSPSVPFRVALSYTHTHTHAHARMHPCERRSMLPIRRSSRPSLTSLPVCGRWRHGVHPVRSAFVHTAVLRQASTPSTRPSGTANGGFGSSGVRDGSAPAPPSRGDGAAVAPQPPSPQGVSPELCFYETFILSDVDVHLTLLEEAHYKHGVWLNVPPQLAPSVPNVGPPAVPEPIYPSAQRERLAAMTAAMTAVQNKRGRGASGGGCATDAELIVEPSCLAYRPTHDPPPFSTTGTRSLRIPEQRRAAAEAAAPSTSDAVSRVSPPAPSSVTASAAEASFAEGTTTTTTRSMHAEVQTVAIRMPVVPSMLYHCSACSRPFRRRQAAEEHVQQRHESRGNCSGASAAAVVMEGPGPGEIIGYEEKAVAVATTKTAAAARVTSPLPMKAAAKAKGMEASAEVATTKGVAGASSAVKPSAFYLAANYRATPRVDLPEDDLIDELLDVVWDDVALARDDIAKPSDLPTTRADLPQHPKRSYDSCQGRFFIPSVLIVEGVADNRAQLEAAAERAVVRATPDGAAPGIKRRPSSAMSVFLPSTMAPRLLPTQRRNADGTLGAGGADADAAGGGIGGGALGAAPTAQELSVAELSRHYPNPFGDSPNAVLMESEKEPINPFVDLEGQAAAVAATAHSGAADGSTADDAVSSPATKEMEWLSRWAARPYACPLCQRRALPDLMKIMVPLLPPSLVAGSEATASAAPTAVVYGDGQGASPHLGSGTKRAASTAAGETTAATAGASTSRPARCVPPSGSLEDQPLVADVEAWSWYADRVPRFRLLDSLEDHLQSKHAGYCGGDDEAAAALDGDDGCTGRDGDDSLSEADWQLLYRVARHQQLLARAELLAVQQAYRVMCPKRHSTSAESFSPIKSDGADLPNHVFGDAGKDGAENAAIRDEASGATGGASMGGSPTSGPAIGATTADGTDAPQVHVRSAVNTVLIGTVRDVQEGFLGATRILQYVLAVRNTSAESSGCASADAMGSHVDASNGEEEGAGVDEDLIVVRCVGDLVPVALLKQQVRLGSTIFVAGSLRLNRNVDTVSRRSHAYPYVQVVPPLGCVRVLEA</sequence>
<dbReference type="CDD" id="cd23512">
    <property type="entry name" value="KREPA1"/>
    <property type="match status" value="1"/>
</dbReference>
<dbReference type="InterPro" id="IPR012340">
    <property type="entry name" value="NA-bd_OB-fold"/>
</dbReference>
<feature type="region of interest" description="Disordered" evidence="2">
    <location>
        <begin position="983"/>
        <end position="1009"/>
    </location>
</feature>
<dbReference type="VEuPathDB" id="TriTrypDB:LdCL_020009200"/>
<gene>
    <name evidence="4" type="ORF">LdCL_020009200</name>
</gene>
<dbReference type="PANTHER" id="PTHR40735">
    <property type="entry name" value="RNA-EDITING COMPLEX PROTEIN MP42-RELATED"/>
    <property type="match status" value="1"/>
</dbReference>
<feature type="compositionally biased region" description="Low complexity" evidence="2">
    <location>
        <begin position="992"/>
        <end position="1009"/>
    </location>
</feature>
<reference evidence="4 5" key="1">
    <citation type="journal article" date="2018" name="Sci. Rep.">
        <title>A complete Leishmania donovani reference genome identifies novel genetic variations associated with virulence.</title>
        <authorList>
            <person name="Lypaczewski P."/>
            <person name="Hoshizaki J."/>
            <person name="Zhang W.-W."/>
            <person name="McCall L.-I."/>
            <person name="Torcivia-Rodriguez J."/>
            <person name="Simonyan V."/>
            <person name="Kaur A."/>
            <person name="Dewar K."/>
            <person name="Matlashewski G."/>
        </authorList>
    </citation>
    <scope>NUCLEOTIDE SEQUENCE [LARGE SCALE GENOMIC DNA]</scope>
    <source>
        <strain evidence="4 5">LdCL</strain>
    </source>
</reference>
<keyword evidence="1" id="KW-0862">Zinc</keyword>
<evidence type="ECO:0000259" key="3">
    <source>
        <dbReference type="PROSITE" id="PS50157"/>
    </source>
</evidence>
<dbReference type="FunFam" id="2.40.50.140:FF:000550">
    <property type="entry name" value="RNA-editing complex protein MP81"/>
    <property type="match status" value="1"/>
</dbReference>
<dbReference type="VEuPathDB" id="TriTrypDB:LdBPK_020380.1"/>
<dbReference type="GO" id="GO:0008270">
    <property type="term" value="F:zinc ion binding"/>
    <property type="evidence" value="ECO:0007669"/>
    <property type="project" value="UniProtKB-KW"/>
</dbReference>
<evidence type="ECO:0000256" key="2">
    <source>
        <dbReference type="SAM" id="MobiDB-lite"/>
    </source>
</evidence>
<dbReference type="Gene3D" id="2.40.50.140">
    <property type="entry name" value="Nucleic acid-binding proteins"/>
    <property type="match status" value="1"/>
</dbReference>
<protein>
    <submittedName>
        <fullName evidence="4">Mitochondrial protein 81</fullName>
    </submittedName>
</protein>
<keyword evidence="1" id="KW-0863">Zinc-finger</keyword>
<feature type="compositionally biased region" description="Polar residues" evidence="2">
    <location>
        <begin position="162"/>
        <end position="173"/>
    </location>
</feature>
<evidence type="ECO:0000313" key="5">
    <source>
        <dbReference type="Proteomes" id="UP000274082"/>
    </source>
</evidence>
<proteinExistence type="predicted"/>
<dbReference type="OrthoDB" id="267660at2759"/>
<feature type="compositionally biased region" description="Low complexity" evidence="2">
    <location>
        <begin position="339"/>
        <end position="381"/>
    </location>
</feature>
<accession>A0A3S5H4Z9</accession>
<feature type="compositionally biased region" description="Low complexity" evidence="2">
    <location>
        <begin position="810"/>
        <end position="828"/>
    </location>
</feature>
<feature type="region of interest" description="Disordered" evidence="2">
    <location>
        <begin position="162"/>
        <end position="208"/>
    </location>
</feature>
<feature type="region of interest" description="Disordered" evidence="2">
    <location>
        <begin position="44"/>
        <end position="66"/>
    </location>
</feature>
<name>A0A3S5H4Z9_LEIDO</name>
<dbReference type="EMBL" id="CP029501">
    <property type="protein sequence ID" value="AYU75642.1"/>
    <property type="molecule type" value="Genomic_DNA"/>
</dbReference>
<dbReference type="AlphaFoldDB" id="A0A3S5H4Z9"/>
<dbReference type="PIRSF" id="PIRSF037001">
    <property type="entry name" value="RNA_ed_MP81"/>
    <property type="match status" value="1"/>
</dbReference>
<organism evidence="4 5">
    <name type="scientific">Leishmania donovani</name>
    <dbReference type="NCBI Taxonomy" id="5661"/>
    <lineage>
        <taxon>Eukaryota</taxon>
        <taxon>Discoba</taxon>
        <taxon>Euglenozoa</taxon>
        <taxon>Kinetoplastea</taxon>
        <taxon>Metakinetoplastina</taxon>
        <taxon>Trypanosomatida</taxon>
        <taxon>Trypanosomatidae</taxon>
        <taxon>Leishmaniinae</taxon>
        <taxon>Leishmania</taxon>
    </lineage>
</organism>
<feature type="domain" description="C2H2-type" evidence="3">
    <location>
        <begin position="401"/>
        <end position="429"/>
    </location>
</feature>